<dbReference type="GO" id="GO:0009289">
    <property type="term" value="C:pilus"/>
    <property type="evidence" value="ECO:0007669"/>
    <property type="project" value="UniProtKB-SubCell"/>
</dbReference>
<dbReference type="Pfam" id="PF00419">
    <property type="entry name" value="Fimbrial"/>
    <property type="match status" value="1"/>
</dbReference>
<dbReference type="PANTHER" id="PTHR33420:SF3">
    <property type="entry name" value="FIMBRIAL SUBUNIT ELFA"/>
    <property type="match status" value="1"/>
</dbReference>
<dbReference type="AlphaFoldDB" id="A0AAP0XC06"/>
<keyword evidence="7" id="KW-1185">Reference proteome</keyword>
<dbReference type="EMBL" id="CP071706">
    <property type="protein sequence ID" value="KDO00857.1"/>
    <property type="molecule type" value="Genomic_DNA"/>
</dbReference>
<reference evidence="6 7" key="1">
    <citation type="journal article" date="2014" name="Genome Announc.">
        <title>Genome Sequence of Pseudomonas sp. Strain P482, a Tomato Rhizosphere Isolate with Broad-Spectrum Antimicrobial Activity.</title>
        <authorList>
            <person name="Krzyzanowska D.M."/>
            <person name="Ossowicki A."/>
            <person name="Jafra S."/>
        </authorList>
    </citation>
    <scope>NUCLEOTIDE SEQUENCE [LARGE SCALE GENOMIC DNA]</scope>
    <source>
        <strain evidence="6 7">P482</strain>
    </source>
</reference>
<dbReference type="InterPro" id="IPR036937">
    <property type="entry name" value="Adhesion_dom_fimbrial_sf"/>
</dbReference>
<dbReference type="GO" id="GO:0043709">
    <property type="term" value="P:cell adhesion involved in single-species biofilm formation"/>
    <property type="evidence" value="ECO:0007669"/>
    <property type="project" value="TreeGrafter"/>
</dbReference>
<protein>
    <submittedName>
        <fullName evidence="6">Type 1 fimbrial protein</fullName>
    </submittedName>
</protein>
<keyword evidence="4" id="KW-0281">Fimbrium</keyword>
<evidence type="ECO:0000259" key="5">
    <source>
        <dbReference type="Pfam" id="PF00419"/>
    </source>
</evidence>
<comment type="similarity">
    <text evidence="2">Belongs to the fimbrial protein family.</text>
</comment>
<reference evidence="6 7" key="2">
    <citation type="journal article" date="2016" name="Front. Microbiol.">
        <title>When Genome-Based Approach Meets the 'Old but Good': Revealing Genes Involved in the Antibacterial Activity of Pseudomonas sp. P482 against Soft Rot Pathogens.</title>
        <authorList>
            <person name="Krzyzanowska D.M."/>
            <person name="Ossowicki A."/>
            <person name="Rajewska M."/>
            <person name="Maciag T."/>
            <person name="Jablonska M."/>
            <person name="Obuchowski M."/>
            <person name="Heeb S."/>
            <person name="Jafra S."/>
        </authorList>
    </citation>
    <scope>NUCLEOTIDE SEQUENCE [LARGE SCALE GENOMIC DNA]</scope>
    <source>
        <strain evidence="6 7">P482</strain>
    </source>
</reference>
<accession>A0AAP0XC06</accession>
<name>A0AAP0XC06_9PSED</name>
<dbReference type="InterPro" id="IPR008966">
    <property type="entry name" value="Adhesion_dom_sf"/>
</dbReference>
<keyword evidence="3" id="KW-0732">Signal</keyword>
<evidence type="ECO:0000256" key="3">
    <source>
        <dbReference type="ARBA" id="ARBA00022729"/>
    </source>
</evidence>
<gene>
    <name evidence="6" type="ORF">BV82_1311</name>
</gene>
<feature type="domain" description="Fimbrial-type adhesion" evidence="5">
    <location>
        <begin position="43"/>
        <end position="185"/>
    </location>
</feature>
<dbReference type="Proteomes" id="UP000027121">
    <property type="component" value="Chromosome"/>
</dbReference>
<organism evidence="6 7">
    <name type="scientific">Pseudomonas donghuensis</name>
    <dbReference type="NCBI Taxonomy" id="1163398"/>
    <lineage>
        <taxon>Bacteria</taxon>
        <taxon>Pseudomonadati</taxon>
        <taxon>Pseudomonadota</taxon>
        <taxon>Gammaproteobacteria</taxon>
        <taxon>Pseudomonadales</taxon>
        <taxon>Pseudomonadaceae</taxon>
        <taxon>Pseudomonas</taxon>
    </lineage>
</organism>
<dbReference type="PANTHER" id="PTHR33420">
    <property type="entry name" value="FIMBRIAL SUBUNIT ELFA-RELATED"/>
    <property type="match status" value="1"/>
</dbReference>
<dbReference type="KEGG" id="pdw:BV82_1311"/>
<evidence type="ECO:0000256" key="2">
    <source>
        <dbReference type="ARBA" id="ARBA00006671"/>
    </source>
</evidence>
<comment type="subcellular location">
    <subcellularLocation>
        <location evidence="1">Fimbrium</location>
    </subcellularLocation>
</comment>
<dbReference type="SUPFAM" id="SSF49401">
    <property type="entry name" value="Bacterial adhesins"/>
    <property type="match status" value="1"/>
</dbReference>
<dbReference type="Gene3D" id="2.60.40.1090">
    <property type="entry name" value="Fimbrial-type adhesion domain"/>
    <property type="match status" value="1"/>
</dbReference>
<evidence type="ECO:0000313" key="6">
    <source>
        <dbReference type="EMBL" id="KDO00857.1"/>
    </source>
</evidence>
<dbReference type="InterPro" id="IPR050263">
    <property type="entry name" value="Bact_Fimbrial_Adh_Pro"/>
</dbReference>
<evidence type="ECO:0000256" key="1">
    <source>
        <dbReference type="ARBA" id="ARBA00004561"/>
    </source>
</evidence>
<proteinExistence type="inferred from homology"/>
<dbReference type="InterPro" id="IPR000259">
    <property type="entry name" value="Adhesion_dom_fimbrial"/>
</dbReference>
<evidence type="ECO:0000313" key="7">
    <source>
        <dbReference type="Proteomes" id="UP000027121"/>
    </source>
</evidence>
<sequence length="186" mass="20030">MGATYTLGLVKTGNIPTNTKPINGLLATYKKGDLELIKFYLNLTITHQSASCKSPDVQVNMGTDHTVSSLDTANTPKVAFNINLIDCPKAINKIHYTLKANTSIIDARAGIVELSADSIARGIGLQLFNENSQPIELEKSQVFTDSTGNSGGNFQIPLKAAYYRIPNESLTPGTANSSVTFIMSYL</sequence>
<evidence type="ECO:0000256" key="4">
    <source>
        <dbReference type="ARBA" id="ARBA00023263"/>
    </source>
</evidence>